<feature type="compositionally biased region" description="Basic and acidic residues" evidence="1">
    <location>
        <begin position="16"/>
        <end position="32"/>
    </location>
</feature>
<dbReference type="EMBL" id="CVQI01034620">
    <property type="protein sequence ID" value="CRK45241.1"/>
    <property type="molecule type" value="Genomic_DNA"/>
</dbReference>
<accession>A0A0G4NF80</accession>
<feature type="non-terminal residue" evidence="2">
    <location>
        <position position="1"/>
    </location>
</feature>
<sequence length="32" mass="3549">LGRVPARPGPAPRPAARQDDRLGERRLAQQQD</sequence>
<name>A0A0G4NF80_VERLO</name>
<evidence type="ECO:0000256" key="1">
    <source>
        <dbReference type="SAM" id="MobiDB-lite"/>
    </source>
</evidence>
<reference evidence="3" key="1">
    <citation type="submission" date="2015-05" db="EMBL/GenBank/DDBJ databases">
        <authorList>
            <person name="Fogelqvist Johan"/>
        </authorList>
    </citation>
    <scope>NUCLEOTIDE SEQUENCE [LARGE SCALE GENOMIC DNA]</scope>
</reference>
<proteinExistence type="predicted"/>
<organism evidence="2 3">
    <name type="scientific">Verticillium longisporum</name>
    <name type="common">Verticillium dahliae var. longisporum</name>
    <dbReference type="NCBI Taxonomy" id="100787"/>
    <lineage>
        <taxon>Eukaryota</taxon>
        <taxon>Fungi</taxon>
        <taxon>Dikarya</taxon>
        <taxon>Ascomycota</taxon>
        <taxon>Pezizomycotina</taxon>
        <taxon>Sordariomycetes</taxon>
        <taxon>Hypocreomycetidae</taxon>
        <taxon>Glomerellales</taxon>
        <taxon>Plectosphaerellaceae</taxon>
        <taxon>Verticillium</taxon>
    </lineage>
</organism>
<dbReference type="Proteomes" id="UP000045706">
    <property type="component" value="Unassembled WGS sequence"/>
</dbReference>
<evidence type="ECO:0000313" key="2">
    <source>
        <dbReference type="EMBL" id="CRK45241.1"/>
    </source>
</evidence>
<dbReference type="AlphaFoldDB" id="A0A0G4NF80"/>
<evidence type="ECO:0000313" key="3">
    <source>
        <dbReference type="Proteomes" id="UP000045706"/>
    </source>
</evidence>
<feature type="region of interest" description="Disordered" evidence="1">
    <location>
        <begin position="1"/>
        <end position="32"/>
    </location>
</feature>
<protein>
    <submittedName>
        <fullName evidence="2">Uncharacterized protein</fullName>
    </submittedName>
</protein>
<gene>
    <name evidence="2" type="ORF">BN1723_019672</name>
</gene>